<keyword evidence="3 5" id="KW-0699">rRNA-binding</keyword>
<comment type="similarity">
    <text evidence="5">Belongs to the DarP family.</text>
</comment>
<evidence type="ECO:0000256" key="4">
    <source>
        <dbReference type="ARBA" id="ARBA00022884"/>
    </source>
</evidence>
<evidence type="ECO:0000313" key="6">
    <source>
        <dbReference type="EMBL" id="WAJ70519.1"/>
    </source>
</evidence>
<keyword evidence="2 5" id="KW-0690">Ribosome biogenesis</keyword>
<dbReference type="Gene3D" id="1.10.60.30">
    <property type="entry name" value="PSPTO4464-like domains"/>
    <property type="match status" value="2"/>
</dbReference>
<evidence type="ECO:0000256" key="3">
    <source>
        <dbReference type="ARBA" id="ARBA00022730"/>
    </source>
</evidence>
<protein>
    <recommendedName>
        <fullName evidence="5">Dual-action ribosomal maturation protein DarP</fullName>
    </recommendedName>
    <alternativeName>
        <fullName evidence="5">Large ribosomal subunit assembly factor DarP</fullName>
    </alternativeName>
</protein>
<dbReference type="NCBIfam" id="NF003593">
    <property type="entry name" value="PRK05255.1-1"/>
    <property type="match status" value="1"/>
</dbReference>
<dbReference type="PANTHER" id="PTHR38101:SF1">
    <property type="entry name" value="UPF0307 PROTEIN YJGA"/>
    <property type="match status" value="1"/>
</dbReference>
<organism evidence="6 7">
    <name type="scientific">Catenovulum adriaticum</name>
    <dbReference type="NCBI Taxonomy" id="2984846"/>
    <lineage>
        <taxon>Bacteria</taxon>
        <taxon>Pseudomonadati</taxon>
        <taxon>Pseudomonadota</taxon>
        <taxon>Gammaproteobacteria</taxon>
        <taxon>Alteromonadales</taxon>
        <taxon>Alteromonadaceae</taxon>
        <taxon>Catenovulum</taxon>
    </lineage>
</organism>
<sequence length="177" mass="20324">MTDDWQENPAHEDEEIIYVSKSELKRDAQDMQKLAETMLNLSPANLQKLPLDGELARAVAEADKIRNKKGAFNRQLNYIGKLLRFGDADSIKMAIAKIENQHLLANQHFHQLEKMRDEIINQGDSKINQVIENNPVLERAKLRQLVRQAKKEASQGKPPKSARQIFQYLKENIPAKD</sequence>
<keyword evidence="4 5" id="KW-0694">RNA-binding</keyword>
<reference evidence="6" key="1">
    <citation type="submission" date="2022-10" db="EMBL/GenBank/DDBJ databases">
        <title>Catenovulum adriacola sp. nov. isolated in the Harbour of Susak.</title>
        <authorList>
            <person name="Schoch T."/>
            <person name="Reich S.J."/>
            <person name="Stoeferle S."/>
            <person name="Flaiz M."/>
            <person name="Kazda M."/>
            <person name="Riedel C.U."/>
            <person name="Duerre P."/>
        </authorList>
    </citation>
    <scope>NUCLEOTIDE SEQUENCE</scope>
    <source>
        <strain evidence="6">TS8</strain>
    </source>
</reference>
<accession>A0ABY7AQC1</accession>
<comment type="function">
    <text evidence="5">Member of a network of 50S ribosomal subunit biogenesis factors which assembles along the 30S-50S interface, preventing incorrect 23S rRNA structures from forming. Promotes peptidyl transferase center (PTC) maturation.</text>
</comment>
<comment type="subcellular location">
    <subcellularLocation>
        <location evidence="5">Cytoplasm</location>
    </subcellularLocation>
    <text evidence="5">Associates with late stage pre-50S ribosomal subunits.</text>
</comment>
<proteinExistence type="inferred from homology"/>
<dbReference type="InterPro" id="IPR023153">
    <property type="entry name" value="DarP_sf"/>
</dbReference>
<name>A0ABY7AQC1_9ALTE</name>
<dbReference type="HAMAP" id="MF_00765">
    <property type="entry name" value="DarP"/>
    <property type="match status" value="1"/>
</dbReference>
<dbReference type="PIRSF" id="PIRSF016183">
    <property type="entry name" value="UCP016183"/>
    <property type="match status" value="1"/>
</dbReference>
<dbReference type="InterPro" id="IPR006839">
    <property type="entry name" value="DarP"/>
</dbReference>
<keyword evidence="7" id="KW-1185">Reference proteome</keyword>
<dbReference type="CDD" id="cd16331">
    <property type="entry name" value="YjgA-like"/>
    <property type="match status" value="1"/>
</dbReference>
<dbReference type="Pfam" id="PF04751">
    <property type="entry name" value="DarP"/>
    <property type="match status" value="1"/>
</dbReference>
<evidence type="ECO:0000256" key="5">
    <source>
        <dbReference type="HAMAP-Rule" id="MF_00765"/>
    </source>
</evidence>
<evidence type="ECO:0000256" key="1">
    <source>
        <dbReference type="ARBA" id="ARBA00022490"/>
    </source>
</evidence>
<keyword evidence="1 5" id="KW-0963">Cytoplasm</keyword>
<evidence type="ECO:0000256" key="2">
    <source>
        <dbReference type="ARBA" id="ARBA00022517"/>
    </source>
</evidence>
<evidence type="ECO:0000313" key="7">
    <source>
        <dbReference type="Proteomes" id="UP001163726"/>
    </source>
</evidence>
<dbReference type="PANTHER" id="PTHR38101">
    <property type="entry name" value="UPF0307 PROTEIN YJGA"/>
    <property type="match status" value="1"/>
</dbReference>
<gene>
    <name evidence="5" type="primary">darP</name>
    <name evidence="6" type="ORF">OLW01_01480</name>
</gene>
<dbReference type="EMBL" id="CP109965">
    <property type="protein sequence ID" value="WAJ70519.1"/>
    <property type="molecule type" value="Genomic_DNA"/>
</dbReference>
<dbReference type="SUPFAM" id="SSF158710">
    <property type="entry name" value="PSPTO4464-like"/>
    <property type="match status" value="1"/>
</dbReference>
<dbReference type="Proteomes" id="UP001163726">
    <property type="component" value="Chromosome"/>
</dbReference>
<dbReference type="RefSeq" id="WP_268074869.1">
    <property type="nucleotide sequence ID" value="NZ_CP109965.1"/>
</dbReference>